<protein>
    <submittedName>
        <fullName evidence="1">Uncharacterized protein</fullName>
    </submittedName>
</protein>
<gene>
    <name evidence="1" type="ORF">GBAR_LOCUS16240</name>
</gene>
<proteinExistence type="predicted"/>
<name>A0AA35WTL0_GEOBA</name>
<feature type="non-terminal residue" evidence="1">
    <location>
        <position position="169"/>
    </location>
</feature>
<evidence type="ECO:0000313" key="1">
    <source>
        <dbReference type="EMBL" id="CAI8028481.1"/>
    </source>
</evidence>
<organism evidence="1 2">
    <name type="scientific">Geodia barretti</name>
    <name type="common">Barrett's horny sponge</name>
    <dbReference type="NCBI Taxonomy" id="519541"/>
    <lineage>
        <taxon>Eukaryota</taxon>
        <taxon>Metazoa</taxon>
        <taxon>Porifera</taxon>
        <taxon>Demospongiae</taxon>
        <taxon>Heteroscleromorpha</taxon>
        <taxon>Tetractinellida</taxon>
        <taxon>Astrophorina</taxon>
        <taxon>Geodiidae</taxon>
        <taxon>Geodia</taxon>
    </lineage>
</organism>
<keyword evidence="2" id="KW-1185">Reference proteome</keyword>
<evidence type="ECO:0000313" key="2">
    <source>
        <dbReference type="Proteomes" id="UP001174909"/>
    </source>
</evidence>
<reference evidence="1" key="1">
    <citation type="submission" date="2023-03" db="EMBL/GenBank/DDBJ databases">
        <authorList>
            <person name="Steffen K."/>
            <person name="Cardenas P."/>
        </authorList>
    </citation>
    <scope>NUCLEOTIDE SEQUENCE</scope>
</reference>
<dbReference type="EMBL" id="CASHTH010002338">
    <property type="protein sequence ID" value="CAI8028481.1"/>
    <property type="molecule type" value="Genomic_DNA"/>
</dbReference>
<feature type="non-terminal residue" evidence="1">
    <location>
        <position position="1"/>
    </location>
</feature>
<sequence>EHVLQLDVQDGRWSFPRSCGTTPAPGLFFGCFSKRTKGEGLRVQTADQKYHLATFRSLRDLLQVLYQADGGCPRWCSLGAYLSRVPPWWIFSIPLTCTSFVWLSGWQKCAATGLSVFLVRISERCPFILMCRGCYVSPTYCRLHLLHVIRYTRLLGHRQDIQHKKRDDM</sequence>
<accession>A0AA35WTL0</accession>
<comment type="caution">
    <text evidence="1">The sequence shown here is derived from an EMBL/GenBank/DDBJ whole genome shotgun (WGS) entry which is preliminary data.</text>
</comment>
<dbReference type="Proteomes" id="UP001174909">
    <property type="component" value="Unassembled WGS sequence"/>
</dbReference>
<dbReference type="AlphaFoldDB" id="A0AA35WTL0"/>